<keyword evidence="1" id="KW-0472">Membrane</keyword>
<dbReference type="Proteomes" id="UP000244867">
    <property type="component" value="Unassembled WGS sequence"/>
</dbReference>
<dbReference type="EMBL" id="PYXZ01000010">
    <property type="protein sequence ID" value="PUA79461.1"/>
    <property type="molecule type" value="Genomic_DNA"/>
</dbReference>
<keyword evidence="1" id="KW-0812">Transmembrane</keyword>
<protein>
    <submittedName>
        <fullName evidence="2">Uncharacterized protein</fullName>
    </submittedName>
</protein>
<comment type="caution">
    <text evidence="2">The sequence shown here is derived from an EMBL/GenBank/DDBJ whole genome shotgun (WGS) entry which is preliminary data.</text>
</comment>
<organism evidence="2 3">
    <name type="scientific">Nocardioides currus</name>
    <dbReference type="NCBI Taxonomy" id="2133958"/>
    <lineage>
        <taxon>Bacteria</taxon>
        <taxon>Bacillati</taxon>
        <taxon>Actinomycetota</taxon>
        <taxon>Actinomycetes</taxon>
        <taxon>Propionibacteriales</taxon>
        <taxon>Nocardioidaceae</taxon>
        <taxon>Nocardioides</taxon>
    </lineage>
</organism>
<evidence type="ECO:0000256" key="1">
    <source>
        <dbReference type="SAM" id="Phobius"/>
    </source>
</evidence>
<keyword evidence="1" id="KW-1133">Transmembrane helix</keyword>
<keyword evidence="3" id="KW-1185">Reference proteome</keyword>
<evidence type="ECO:0000313" key="2">
    <source>
        <dbReference type="EMBL" id="PUA79461.1"/>
    </source>
</evidence>
<proteinExistence type="predicted"/>
<sequence length="292" mass="30595">MRFAMRVPMPWLRAFTLGPALLASFVLTVVVCALPPAGLGLVAFVAAGGVLAVLAMGRLEEPAIAALTGSRPASAAELQAMGPVLADLGGRGVEVQALFVRRAQRATTPVAEAIGGRAVVITPGLVEATYRGGVTYAEVSAVIVHAVGRREVIRPRLEVAVLASTTPWRMVVSLFRGVGRAFAWLPFMRLAWTLRGVMGVICVVQSVAEGRAAAGLLGGGVMALTYLVPACGRAIEARTELSADELVLTLGFGPALAGLLARFGHPMSLERRQRLATVPDAPSRPRLHLVRS</sequence>
<evidence type="ECO:0000313" key="3">
    <source>
        <dbReference type="Proteomes" id="UP000244867"/>
    </source>
</evidence>
<name>A0A2R7YST8_9ACTN</name>
<gene>
    <name evidence="2" type="ORF">C7S10_19005</name>
</gene>
<reference evidence="2 3" key="1">
    <citation type="submission" date="2018-03" db="EMBL/GenBank/DDBJ databases">
        <authorList>
            <person name="Keele B.F."/>
        </authorList>
    </citation>
    <scope>NUCLEOTIDE SEQUENCE [LARGE SCALE GENOMIC DNA]</scope>
    <source>
        <strain evidence="2 3">IB-3</strain>
    </source>
</reference>
<accession>A0A2R7YST8</accession>
<dbReference type="AlphaFoldDB" id="A0A2R7YST8"/>
<feature type="transmembrane region" description="Helical" evidence="1">
    <location>
        <begin position="38"/>
        <end position="57"/>
    </location>
</feature>